<feature type="transmembrane region" description="Helical" evidence="7">
    <location>
        <begin position="21"/>
        <end position="42"/>
    </location>
</feature>
<protein>
    <submittedName>
        <fullName evidence="8">MATE family efflux transporter</fullName>
    </submittedName>
</protein>
<evidence type="ECO:0000256" key="2">
    <source>
        <dbReference type="ARBA" id="ARBA00022448"/>
    </source>
</evidence>
<dbReference type="GO" id="GO:0015297">
    <property type="term" value="F:antiporter activity"/>
    <property type="evidence" value="ECO:0007669"/>
    <property type="project" value="InterPro"/>
</dbReference>
<proteinExistence type="predicted"/>
<keyword evidence="5 7" id="KW-1133">Transmembrane helix</keyword>
<feature type="transmembrane region" description="Helical" evidence="7">
    <location>
        <begin position="323"/>
        <end position="344"/>
    </location>
</feature>
<dbReference type="Proteomes" id="UP000620559">
    <property type="component" value="Unassembled WGS sequence"/>
</dbReference>
<feature type="transmembrane region" description="Helical" evidence="7">
    <location>
        <begin position="286"/>
        <end position="311"/>
    </location>
</feature>
<keyword evidence="6 7" id="KW-0472">Membrane</keyword>
<evidence type="ECO:0000256" key="5">
    <source>
        <dbReference type="ARBA" id="ARBA00022989"/>
    </source>
</evidence>
<dbReference type="PANTHER" id="PTHR43823:SF3">
    <property type="entry name" value="MULTIDRUG EXPORT PROTEIN MEPA"/>
    <property type="match status" value="1"/>
</dbReference>
<evidence type="ECO:0000256" key="6">
    <source>
        <dbReference type="ARBA" id="ARBA00023136"/>
    </source>
</evidence>
<feature type="transmembrane region" description="Helical" evidence="7">
    <location>
        <begin position="54"/>
        <end position="78"/>
    </location>
</feature>
<organism evidence="8 9">
    <name type="scientific">Plectonema cf. radiosum LEGE 06105</name>
    <dbReference type="NCBI Taxonomy" id="945769"/>
    <lineage>
        <taxon>Bacteria</taxon>
        <taxon>Bacillati</taxon>
        <taxon>Cyanobacteriota</taxon>
        <taxon>Cyanophyceae</taxon>
        <taxon>Oscillatoriophycideae</taxon>
        <taxon>Oscillatoriales</taxon>
        <taxon>Microcoleaceae</taxon>
        <taxon>Plectonema</taxon>
    </lineage>
</organism>
<dbReference type="InterPro" id="IPR051327">
    <property type="entry name" value="MATE_MepA_subfamily"/>
</dbReference>
<accession>A0A8J7K182</accession>
<dbReference type="PIRSF" id="PIRSF006603">
    <property type="entry name" value="DinF"/>
    <property type="match status" value="1"/>
</dbReference>
<evidence type="ECO:0000256" key="3">
    <source>
        <dbReference type="ARBA" id="ARBA00022475"/>
    </source>
</evidence>
<dbReference type="InterPro" id="IPR048279">
    <property type="entry name" value="MdtK-like"/>
</dbReference>
<evidence type="ECO:0000256" key="4">
    <source>
        <dbReference type="ARBA" id="ARBA00022692"/>
    </source>
</evidence>
<keyword evidence="4 7" id="KW-0812">Transmembrane</keyword>
<keyword evidence="9" id="KW-1185">Reference proteome</keyword>
<dbReference type="InterPro" id="IPR002528">
    <property type="entry name" value="MATE_fam"/>
</dbReference>
<dbReference type="RefSeq" id="WP_193919787.1">
    <property type="nucleotide sequence ID" value="NZ_JADEWL010000026.1"/>
</dbReference>
<dbReference type="GO" id="GO:0005886">
    <property type="term" value="C:plasma membrane"/>
    <property type="evidence" value="ECO:0007669"/>
    <property type="project" value="UniProtKB-SubCell"/>
</dbReference>
<evidence type="ECO:0000256" key="1">
    <source>
        <dbReference type="ARBA" id="ARBA00004651"/>
    </source>
</evidence>
<comment type="caution">
    <text evidence="8">The sequence shown here is derived from an EMBL/GenBank/DDBJ whole genome shotgun (WGS) entry which is preliminary data.</text>
</comment>
<evidence type="ECO:0000256" key="7">
    <source>
        <dbReference type="SAM" id="Phobius"/>
    </source>
</evidence>
<gene>
    <name evidence="8" type="ORF">IQ247_10815</name>
</gene>
<keyword evidence="3" id="KW-1003">Cell membrane</keyword>
<dbReference type="PANTHER" id="PTHR43823">
    <property type="entry name" value="SPORULATION PROTEIN YKVU"/>
    <property type="match status" value="1"/>
</dbReference>
<feature type="transmembrane region" description="Helical" evidence="7">
    <location>
        <begin position="398"/>
        <end position="418"/>
    </location>
</feature>
<dbReference type="AlphaFoldDB" id="A0A8J7K182"/>
<evidence type="ECO:0000313" key="8">
    <source>
        <dbReference type="EMBL" id="MBE9213157.1"/>
    </source>
</evidence>
<feature type="transmembrane region" description="Helical" evidence="7">
    <location>
        <begin position="141"/>
        <end position="159"/>
    </location>
</feature>
<name>A0A8J7K182_9CYAN</name>
<feature type="transmembrane region" description="Helical" evidence="7">
    <location>
        <begin position="171"/>
        <end position="190"/>
    </location>
</feature>
<evidence type="ECO:0000313" key="9">
    <source>
        <dbReference type="Proteomes" id="UP000620559"/>
    </source>
</evidence>
<dbReference type="Pfam" id="PF01554">
    <property type="entry name" value="MatE"/>
    <property type="match status" value="2"/>
</dbReference>
<dbReference type="GO" id="GO:0042910">
    <property type="term" value="F:xenobiotic transmembrane transporter activity"/>
    <property type="evidence" value="ECO:0007669"/>
    <property type="project" value="InterPro"/>
</dbReference>
<feature type="transmembrane region" description="Helical" evidence="7">
    <location>
        <begin position="241"/>
        <end position="266"/>
    </location>
</feature>
<feature type="transmembrane region" description="Helical" evidence="7">
    <location>
        <begin position="424"/>
        <end position="447"/>
    </location>
</feature>
<reference evidence="8" key="1">
    <citation type="submission" date="2020-10" db="EMBL/GenBank/DDBJ databases">
        <authorList>
            <person name="Castelo-Branco R."/>
            <person name="Eusebio N."/>
            <person name="Adriana R."/>
            <person name="Vieira A."/>
            <person name="Brugerolle De Fraissinette N."/>
            <person name="Rezende De Castro R."/>
            <person name="Schneider M.P."/>
            <person name="Vasconcelos V."/>
            <person name="Leao P.N."/>
        </authorList>
    </citation>
    <scope>NUCLEOTIDE SEQUENCE</scope>
    <source>
        <strain evidence="8">LEGE 06105</strain>
    </source>
</reference>
<feature type="transmembrane region" description="Helical" evidence="7">
    <location>
        <begin position="196"/>
        <end position="221"/>
    </location>
</feature>
<feature type="transmembrane region" description="Helical" evidence="7">
    <location>
        <begin position="99"/>
        <end position="121"/>
    </location>
</feature>
<sequence length="456" mass="49577">MSTAQQSQLTNEILNGNLVTIMFKLSIPGIIGMLLVGLNSFLDALFAGQLIGQNALAGISLALPLTSIVTGCAVSIGVGSASVMSRAIGSGDIETESQIIGNLTVISIIISFFIAVIGYIFGNELIAFMGGDGEVAKYGVGYLKTYIIGSIFFIPAVASNTLVKSEAKIRLATVFSFIFVTTNFFLNIIFVKFLNFGIQGIALATNLAALAHFIVNFAYFIFYSRSSITSNSRKINFGLDLVSPILSVGASVMLMQLTGIIQQIIIFKSIADYGTDSDIAFAGATVRLYFLVITPLNGLVQALQPVIGISYGARNYRRLKKAYFIFCLTGTILFILIWLTLQVSPTFFLRWVIPNLDITTNNSFNFRLITFTLITAPFLSCSLTLFQSIGNAKIAAGFIIFKQIVLFIPLLLLLTMMIGVNGVYYSFTITEILSSLIIGSFTLIEFIKIEKVIKKV</sequence>
<comment type="subcellular location">
    <subcellularLocation>
        <location evidence="1">Cell membrane</location>
        <topology evidence="1">Multi-pass membrane protein</topology>
    </subcellularLocation>
</comment>
<keyword evidence="2" id="KW-0813">Transport</keyword>
<dbReference type="EMBL" id="JADEWL010000026">
    <property type="protein sequence ID" value="MBE9213157.1"/>
    <property type="molecule type" value="Genomic_DNA"/>
</dbReference>
<feature type="transmembrane region" description="Helical" evidence="7">
    <location>
        <begin position="364"/>
        <end position="386"/>
    </location>
</feature>